<evidence type="ECO:0000259" key="1">
    <source>
        <dbReference type="PROSITE" id="PS51704"/>
    </source>
</evidence>
<dbReference type="SUPFAM" id="SSF51695">
    <property type="entry name" value="PLC-like phosphodiesterases"/>
    <property type="match status" value="1"/>
</dbReference>
<reference evidence="2 3" key="1">
    <citation type="submission" date="2023-10" db="EMBL/GenBank/DDBJ databases">
        <title>Virgibacillus halophilus 5B73C genome.</title>
        <authorList>
            <person name="Miliotis G."/>
            <person name="Sengupta P."/>
            <person name="Hameed A."/>
            <person name="Chuvochina M."/>
            <person name="Mcdonagh F."/>
            <person name="Simpson A.C."/>
            <person name="Singh N.K."/>
            <person name="Rekha P.D."/>
            <person name="Raman K."/>
            <person name="Hugenholtz P."/>
            <person name="Venkateswaran K."/>
        </authorList>
    </citation>
    <scope>NUCLEOTIDE SEQUENCE [LARGE SCALE GENOMIC DNA]</scope>
    <source>
        <strain evidence="2 3">5B73C</strain>
    </source>
</reference>
<name>A0ABU5C3C7_9BACI</name>
<evidence type="ECO:0000313" key="3">
    <source>
        <dbReference type="Proteomes" id="UP001281447"/>
    </source>
</evidence>
<protein>
    <submittedName>
        <fullName evidence="2">Glycerophosphodiester phosphodiesterase</fullName>
    </submittedName>
</protein>
<dbReference type="PANTHER" id="PTHR46211">
    <property type="entry name" value="GLYCEROPHOSPHORYL DIESTER PHOSPHODIESTERASE"/>
    <property type="match status" value="1"/>
</dbReference>
<organism evidence="2 3">
    <name type="scientific">Tigheibacillus halophilus</name>
    <dbReference type="NCBI Taxonomy" id="361280"/>
    <lineage>
        <taxon>Bacteria</taxon>
        <taxon>Bacillati</taxon>
        <taxon>Bacillota</taxon>
        <taxon>Bacilli</taxon>
        <taxon>Bacillales</taxon>
        <taxon>Bacillaceae</taxon>
        <taxon>Tigheibacillus</taxon>
    </lineage>
</organism>
<dbReference type="EMBL" id="JAWDIP010000003">
    <property type="protein sequence ID" value="MDY0393822.1"/>
    <property type="molecule type" value="Genomic_DNA"/>
</dbReference>
<dbReference type="InterPro" id="IPR030395">
    <property type="entry name" value="GP_PDE_dom"/>
</dbReference>
<proteinExistence type="predicted"/>
<dbReference type="Proteomes" id="UP001281447">
    <property type="component" value="Unassembled WGS sequence"/>
</dbReference>
<accession>A0ABU5C3C7</accession>
<sequence>MELRMYLFAVICFVLLLMSGCGAEARMTTSACGSGAVATMAPNTLTGMTTDRKNFSAAKTGLLSPNRILNIAHRGASGYAPEHTLASYQKAKELDGDYLEIDLQMTKDCTLVAMHDEDVSRTTNSDGKVSDLSLDAIEALDAGTWFNDEYPYQAESAFSQLTVPTLEEVIDTFGSEVNYYIETKTPSEEPAMVDTLLRILQKHHLVGEDVPSGKVIIQSFSKNSLLEVHQKEPSIPLIQLIHFRKKAMLTDPEVDEIKSYAVGIGANYESLSKEFVGELRNDGLLIHPYTVNEPADMKRLIDWGVTGIFTNYPDRLHDVVDGMEGGG</sequence>
<dbReference type="Pfam" id="PF03009">
    <property type="entry name" value="GDPD"/>
    <property type="match status" value="1"/>
</dbReference>
<feature type="domain" description="GP-PDE" evidence="1">
    <location>
        <begin position="68"/>
        <end position="320"/>
    </location>
</feature>
<comment type="caution">
    <text evidence="2">The sequence shown here is derived from an EMBL/GenBank/DDBJ whole genome shotgun (WGS) entry which is preliminary data.</text>
</comment>
<dbReference type="PANTHER" id="PTHR46211:SF7">
    <property type="entry name" value="GLYCEROPHOSPHODIESTER PHOSPHODIESTERASE"/>
    <property type="match status" value="1"/>
</dbReference>
<dbReference type="Gene3D" id="3.20.20.190">
    <property type="entry name" value="Phosphatidylinositol (PI) phosphodiesterase"/>
    <property type="match status" value="1"/>
</dbReference>
<keyword evidence="3" id="KW-1185">Reference proteome</keyword>
<evidence type="ECO:0000313" key="2">
    <source>
        <dbReference type="EMBL" id="MDY0393822.1"/>
    </source>
</evidence>
<dbReference type="CDD" id="cd08601">
    <property type="entry name" value="GDPD_SaGlpQ_like"/>
    <property type="match status" value="1"/>
</dbReference>
<dbReference type="InterPro" id="IPR017946">
    <property type="entry name" value="PLC-like_Pdiesterase_TIM-brl"/>
</dbReference>
<dbReference type="PROSITE" id="PS51704">
    <property type="entry name" value="GP_PDE"/>
    <property type="match status" value="1"/>
</dbReference>
<gene>
    <name evidence="2" type="ORF">RWE15_04325</name>
</gene>
<dbReference type="PROSITE" id="PS51257">
    <property type="entry name" value="PROKAR_LIPOPROTEIN"/>
    <property type="match status" value="1"/>
</dbReference>